<dbReference type="VEuPathDB" id="AmoebaDB:EHI_095810"/>
<dbReference type="GO" id="GO:0016020">
    <property type="term" value="C:membrane"/>
    <property type="evidence" value="ECO:0007669"/>
    <property type="project" value="UniProtKB-SubCell"/>
</dbReference>
<protein>
    <recommendedName>
        <fullName evidence="5">CYRIA/CYRIB Rac1 binding domain-containing protein</fullName>
    </recommendedName>
</protein>
<evidence type="ECO:0000256" key="2">
    <source>
        <dbReference type="ARBA" id="ARBA00005778"/>
    </source>
</evidence>
<dbReference type="AlphaFoldDB" id="A0A5K1UH25"/>
<evidence type="ECO:0000256" key="3">
    <source>
        <dbReference type="ARBA" id="ARBA00023136"/>
    </source>
</evidence>
<comment type="similarity">
    <text evidence="2">Belongs to the CYRI family.</text>
</comment>
<keyword evidence="4" id="KW-0449">Lipoprotein</keyword>
<feature type="domain" description="CYRIA/CYRIB Rac1 binding" evidence="5">
    <location>
        <begin position="16"/>
        <end position="319"/>
    </location>
</feature>
<dbReference type="VEuPathDB" id="AmoebaDB:KM1_231660"/>
<evidence type="ECO:0000256" key="1">
    <source>
        <dbReference type="ARBA" id="ARBA00004635"/>
    </source>
</evidence>
<dbReference type="GO" id="GO:0030833">
    <property type="term" value="P:regulation of actin filament polymerization"/>
    <property type="evidence" value="ECO:0007669"/>
    <property type="project" value="InterPro"/>
</dbReference>
<dbReference type="Proteomes" id="UP000078387">
    <property type="component" value="Unassembled WGS sequence"/>
</dbReference>
<name>A0A5K1UH25_ENTHI</name>
<evidence type="ECO:0000256" key="4">
    <source>
        <dbReference type="ARBA" id="ARBA00023288"/>
    </source>
</evidence>
<dbReference type="VEuPathDB" id="AmoebaDB:EHI8A_160040"/>
<evidence type="ECO:0000259" key="5">
    <source>
        <dbReference type="Pfam" id="PF07159"/>
    </source>
</evidence>
<accession>A0A5K1UH25</accession>
<reference evidence="6 7" key="1">
    <citation type="submission" date="2016-05" db="EMBL/GenBank/DDBJ databases">
        <title>First whole genome sequencing of Entamoeba histolytica HM1:IMSS-clone-6.</title>
        <authorList>
            <person name="Mukherjee Avik.K."/>
            <person name="Izumyama S."/>
            <person name="Nakada-Tsukui K."/>
            <person name="Nozaki T."/>
        </authorList>
    </citation>
    <scope>NUCLEOTIDE SEQUENCE [LARGE SCALE GENOMIC DNA]</scope>
    <source>
        <strain evidence="6 7">HM1:IMSS clone 6</strain>
    </source>
</reference>
<dbReference type="InterPro" id="IPR039789">
    <property type="entry name" value="CYRI"/>
</dbReference>
<dbReference type="VEuPathDB" id="AmoebaDB:EHI5A_182640"/>
<comment type="subcellular location">
    <subcellularLocation>
        <location evidence="1">Membrane</location>
        <topology evidence="1">Lipid-anchor</topology>
    </subcellularLocation>
</comment>
<dbReference type="VEuPathDB" id="AmoebaDB:EHI7A_142680"/>
<evidence type="ECO:0000313" key="6">
    <source>
        <dbReference type="EMBL" id="GAT95825.1"/>
    </source>
</evidence>
<dbReference type="EMBL" id="BDEQ01000001">
    <property type="protein sequence ID" value="GAT95825.1"/>
    <property type="molecule type" value="Genomic_DNA"/>
</dbReference>
<comment type="caution">
    <text evidence="6">The sequence shown here is derived from an EMBL/GenBank/DDBJ whole genome shotgun (WGS) entry which is preliminary data.</text>
</comment>
<gene>
    <name evidence="6" type="ORF">CL6EHI_095810</name>
</gene>
<dbReference type="OMA" id="EYRSRFN"/>
<dbReference type="PANTHER" id="PTHR12422">
    <property type="entry name" value="GH09096P"/>
    <property type="match status" value="1"/>
</dbReference>
<dbReference type="GO" id="GO:0031267">
    <property type="term" value="F:small GTPase binding"/>
    <property type="evidence" value="ECO:0007669"/>
    <property type="project" value="InterPro"/>
</dbReference>
<organism evidence="6 7">
    <name type="scientific">Entamoeba histolytica</name>
    <dbReference type="NCBI Taxonomy" id="5759"/>
    <lineage>
        <taxon>Eukaryota</taxon>
        <taxon>Amoebozoa</taxon>
        <taxon>Evosea</taxon>
        <taxon>Archamoebae</taxon>
        <taxon>Mastigamoebida</taxon>
        <taxon>Entamoebidae</taxon>
        <taxon>Entamoeba</taxon>
    </lineage>
</organism>
<sequence>MGQILALFRGGATGEQITIDFENVSPSEAELKIWNDIDIMLRRKDDVLNKVTNYHGQDDLIRKAISARTGSDNLSGMSQPEEEAWKVISSQADIINEFYQFAVLLETEFPKLVTELSRDDAKATLTDKQALCKQLGVILDFVLAFDNKKVTNPGIQNDFSYYRRSFPRMKQFKREDELKIPDEVANRISMFIANPSPMMAHLVTIIKGVQNGAINPSFSEILILFANVCNDMVQKGIFENNETNLFCLRVMTGCIILNDNISELGSFHKKSPIKVKDCIMQLKNFADNVDYTEAINSLLDTIRYTCLHVGDPDTPGYIKALLI</sequence>
<proteinExistence type="inferred from homology"/>
<dbReference type="InterPro" id="IPR009828">
    <property type="entry name" value="CYRIA/CYRIB_Rac1-bd"/>
</dbReference>
<dbReference type="Pfam" id="PF07159">
    <property type="entry name" value="CYRIA-B_Rac1-bd"/>
    <property type="match status" value="1"/>
</dbReference>
<keyword evidence="3" id="KW-0472">Membrane</keyword>
<evidence type="ECO:0000313" key="7">
    <source>
        <dbReference type="Proteomes" id="UP000078387"/>
    </source>
</evidence>